<feature type="domain" description="Thioredoxin" evidence="2">
    <location>
        <begin position="1"/>
        <end position="175"/>
    </location>
</feature>
<dbReference type="PANTHER" id="PTHR13887">
    <property type="entry name" value="GLUTATHIONE S-TRANSFERASE KAPPA"/>
    <property type="match status" value="1"/>
</dbReference>
<protein>
    <submittedName>
        <fullName evidence="3">Protein-disulfide isomerase</fullName>
    </submittedName>
</protein>
<keyword evidence="4" id="KW-1185">Reference proteome</keyword>
<dbReference type="InterPro" id="IPR036249">
    <property type="entry name" value="Thioredoxin-like_sf"/>
</dbReference>
<dbReference type="EMBL" id="QGGT01000002">
    <property type="protein sequence ID" value="PWK35239.1"/>
    <property type="molecule type" value="Genomic_DNA"/>
</dbReference>
<dbReference type="InterPro" id="IPR012336">
    <property type="entry name" value="Thioredoxin-like_fold"/>
</dbReference>
<gene>
    <name evidence="3" type="ORF">C7419_102517</name>
</gene>
<keyword evidence="3" id="KW-0413">Isomerase</keyword>
<evidence type="ECO:0000313" key="3">
    <source>
        <dbReference type="EMBL" id="PWK35239.1"/>
    </source>
</evidence>
<dbReference type="Gene3D" id="3.40.30.10">
    <property type="entry name" value="Glutaredoxin"/>
    <property type="match status" value="1"/>
</dbReference>
<dbReference type="Pfam" id="PF13462">
    <property type="entry name" value="Thioredoxin_4"/>
    <property type="match status" value="1"/>
</dbReference>
<dbReference type="PROSITE" id="PS51352">
    <property type="entry name" value="THIOREDOXIN_2"/>
    <property type="match status" value="1"/>
</dbReference>
<evidence type="ECO:0000313" key="4">
    <source>
        <dbReference type="Proteomes" id="UP000245754"/>
    </source>
</evidence>
<comment type="caution">
    <text evidence="3">The sequence shown here is derived from an EMBL/GenBank/DDBJ whole genome shotgun (WGS) entry which is preliminary data.</text>
</comment>
<sequence>MSHLTIPVSASDHLQGKADAPLVLVEYGDFECPYCGRMYPIIQQLQRELGDKLAVVYRHFPLVDMHPHAGAAAMVSEAAAQADKFWPMHDRLFESQGALADDDLVRYGRELGVAEALIQRAFDGDKDFVAKIEVDFRGGVRSGVNGTPSLFLNGTRYDGEPDVAPLLQALERMLR</sequence>
<dbReference type="AlphaFoldDB" id="A0A316EVP8"/>
<dbReference type="SUPFAM" id="SSF52833">
    <property type="entry name" value="Thioredoxin-like"/>
    <property type="match status" value="1"/>
</dbReference>
<dbReference type="PANTHER" id="PTHR13887:SF55">
    <property type="entry name" value="SLR0313 PROTEIN"/>
    <property type="match status" value="1"/>
</dbReference>
<organism evidence="3 4">
    <name type="scientific">Cupriavidus plantarum</name>
    <dbReference type="NCBI Taxonomy" id="942865"/>
    <lineage>
        <taxon>Bacteria</taxon>
        <taxon>Pseudomonadati</taxon>
        <taxon>Pseudomonadota</taxon>
        <taxon>Betaproteobacteria</taxon>
        <taxon>Burkholderiales</taxon>
        <taxon>Burkholderiaceae</taxon>
        <taxon>Cupriavidus</taxon>
    </lineage>
</organism>
<accession>A0A316EVP8</accession>
<dbReference type="Proteomes" id="UP000245754">
    <property type="component" value="Unassembled WGS sequence"/>
</dbReference>
<dbReference type="GO" id="GO:0016853">
    <property type="term" value="F:isomerase activity"/>
    <property type="evidence" value="ECO:0007669"/>
    <property type="project" value="UniProtKB-KW"/>
</dbReference>
<proteinExistence type="inferred from homology"/>
<evidence type="ECO:0000259" key="2">
    <source>
        <dbReference type="PROSITE" id="PS51352"/>
    </source>
</evidence>
<dbReference type="InterPro" id="IPR013766">
    <property type="entry name" value="Thioredoxin_domain"/>
</dbReference>
<dbReference type="RefSeq" id="WP_109583323.1">
    <property type="nucleotide sequence ID" value="NZ_JBEFLL010000005.1"/>
</dbReference>
<comment type="similarity">
    <text evidence="1">Belongs to the thioredoxin family. DsbA subfamily.</text>
</comment>
<name>A0A316EVP8_9BURK</name>
<reference evidence="3 4" key="1">
    <citation type="submission" date="2018-05" db="EMBL/GenBank/DDBJ databases">
        <title>Genomic Encyclopedia of Type Strains, Phase IV (KMG-V): Genome sequencing to study the core and pangenomes of soil and plant-associated prokaryotes.</title>
        <authorList>
            <person name="Whitman W."/>
        </authorList>
    </citation>
    <scope>NUCLEOTIDE SEQUENCE [LARGE SCALE GENOMIC DNA]</scope>
    <source>
        <strain evidence="3 4">SLV-132</strain>
    </source>
</reference>
<evidence type="ECO:0000256" key="1">
    <source>
        <dbReference type="ARBA" id="ARBA00005791"/>
    </source>
</evidence>